<keyword evidence="2" id="KW-0238">DNA-binding</keyword>
<feature type="domain" description="HTH araC/xylS-type" evidence="4">
    <location>
        <begin position="170"/>
        <end position="272"/>
    </location>
</feature>
<dbReference type="Gene3D" id="1.10.10.60">
    <property type="entry name" value="Homeodomain-like"/>
    <property type="match status" value="1"/>
</dbReference>
<dbReference type="InterPro" id="IPR009057">
    <property type="entry name" value="Homeodomain-like_sf"/>
</dbReference>
<dbReference type="SMART" id="SM00342">
    <property type="entry name" value="HTH_ARAC"/>
    <property type="match status" value="1"/>
</dbReference>
<dbReference type="RefSeq" id="WP_115401251.1">
    <property type="nucleotide sequence ID" value="NZ_QPKV01000002.1"/>
</dbReference>
<proteinExistence type="predicted"/>
<reference evidence="5 6" key="1">
    <citation type="submission" date="2018-07" db="EMBL/GenBank/DDBJ databases">
        <title>Pedobacter sp. nov., isolated from soil.</title>
        <authorList>
            <person name="Zhou L.Y."/>
            <person name="Du Z.J."/>
        </authorList>
    </citation>
    <scope>NUCLEOTIDE SEQUENCE [LARGE SCALE GENOMIC DNA]</scope>
    <source>
        <strain evidence="5 6">JDX94</strain>
    </source>
</reference>
<dbReference type="Proteomes" id="UP000253961">
    <property type="component" value="Unassembled WGS sequence"/>
</dbReference>
<dbReference type="GO" id="GO:0043565">
    <property type="term" value="F:sequence-specific DNA binding"/>
    <property type="evidence" value="ECO:0007669"/>
    <property type="project" value="InterPro"/>
</dbReference>
<name>A0A369Q4H9_9SPHI</name>
<evidence type="ECO:0000313" key="6">
    <source>
        <dbReference type="Proteomes" id="UP000253961"/>
    </source>
</evidence>
<dbReference type="InterPro" id="IPR003313">
    <property type="entry name" value="AraC-bd"/>
</dbReference>
<dbReference type="AlphaFoldDB" id="A0A369Q4H9"/>
<dbReference type="InterPro" id="IPR018060">
    <property type="entry name" value="HTH_AraC"/>
</dbReference>
<comment type="caution">
    <text evidence="5">The sequence shown here is derived from an EMBL/GenBank/DDBJ whole genome shotgun (WGS) entry which is preliminary data.</text>
</comment>
<dbReference type="Pfam" id="PF12833">
    <property type="entry name" value="HTH_18"/>
    <property type="match status" value="1"/>
</dbReference>
<dbReference type="PROSITE" id="PS01124">
    <property type="entry name" value="HTH_ARAC_FAMILY_2"/>
    <property type="match status" value="1"/>
</dbReference>
<evidence type="ECO:0000259" key="4">
    <source>
        <dbReference type="PROSITE" id="PS01124"/>
    </source>
</evidence>
<dbReference type="InterPro" id="IPR037923">
    <property type="entry name" value="HTH-like"/>
</dbReference>
<gene>
    <name evidence="5" type="ORF">DU508_02430</name>
</gene>
<dbReference type="SUPFAM" id="SSF51215">
    <property type="entry name" value="Regulatory protein AraC"/>
    <property type="match status" value="1"/>
</dbReference>
<dbReference type="EMBL" id="QPKV01000002">
    <property type="protein sequence ID" value="RDC57829.1"/>
    <property type="molecule type" value="Genomic_DNA"/>
</dbReference>
<dbReference type="GO" id="GO:0003700">
    <property type="term" value="F:DNA-binding transcription factor activity"/>
    <property type="evidence" value="ECO:0007669"/>
    <property type="project" value="InterPro"/>
</dbReference>
<evidence type="ECO:0000313" key="5">
    <source>
        <dbReference type="EMBL" id="RDC57829.1"/>
    </source>
</evidence>
<keyword evidence="1" id="KW-0805">Transcription regulation</keyword>
<sequence>MNHSIAVKDKLSSNRIIKIAPFKKEVRVTTPHKHNSYFEIIYLSKGGGFHSIDSQRYKIVPPIIFFVRKEQIHYWELDAEPDGYVVIIKRKFVEVSLDKEIKTLLYKLSKTEMLHLKETETITAILQLLAKESLNENAIASPIVEGLLKALLAKLLVEGSSFVGANVPEANLYHSFRELLSQENRLKNSVSYYATELNTSPQNLNAVCRRAANLSAADVLSEFIISEAKRLLIYTDKTISEISFLLSFNDSSHFVKYFKRFTNRTPKTFRIEQE</sequence>
<dbReference type="Pfam" id="PF02311">
    <property type="entry name" value="AraC_binding"/>
    <property type="match status" value="1"/>
</dbReference>
<evidence type="ECO:0000256" key="2">
    <source>
        <dbReference type="ARBA" id="ARBA00023125"/>
    </source>
</evidence>
<dbReference type="SUPFAM" id="SSF46689">
    <property type="entry name" value="Homeodomain-like"/>
    <property type="match status" value="1"/>
</dbReference>
<protein>
    <submittedName>
        <fullName evidence="5">Helix-turn-helix domain-containing protein</fullName>
    </submittedName>
</protein>
<keyword evidence="6" id="KW-1185">Reference proteome</keyword>
<accession>A0A369Q4H9</accession>
<evidence type="ECO:0000256" key="3">
    <source>
        <dbReference type="ARBA" id="ARBA00023163"/>
    </source>
</evidence>
<evidence type="ECO:0000256" key="1">
    <source>
        <dbReference type="ARBA" id="ARBA00023015"/>
    </source>
</evidence>
<dbReference type="PANTHER" id="PTHR43280:SF32">
    <property type="entry name" value="TRANSCRIPTIONAL REGULATORY PROTEIN"/>
    <property type="match status" value="1"/>
</dbReference>
<keyword evidence="3" id="KW-0804">Transcription</keyword>
<dbReference type="OrthoDB" id="2585681at2"/>
<dbReference type="PANTHER" id="PTHR43280">
    <property type="entry name" value="ARAC-FAMILY TRANSCRIPTIONAL REGULATOR"/>
    <property type="match status" value="1"/>
</dbReference>
<organism evidence="5 6">
    <name type="scientific">Pedobacter chinensis</name>
    <dbReference type="NCBI Taxonomy" id="2282421"/>
    <lineage>
        <taxon>Bacteria</taxon>
        <taxon>Pseudomonadati</taxon>
        <taxon>Bacteroidota</taxon>
        <taxon>Sphingobacteriia</taxon>
        <taxon>Sphingobacteriales</taxon>
        <taxon>Sphingobacteriaceae</taxon>
        <taxon>Pedobacter</taxon>
    </lineage>
</organism>